<name>W2RNV4_CYPE1</name>
<dbReference type="OrthoDB" id="408631at2759"/>
<dbReference type="InterPro" id="IPR019826">
    <property type="entry name" value="Carboxylesterase_B_AS"/>
</dbReference>
<evidence type="ECO:0000256" key="2">
    <source>
        <dbReference type="ARBA" id="ARBA00022801"/>
    </source>
</evidence>
<protein>
    <recommendedName>
        <fullName evidence="3">Carboxylic ester hydrolase</fullName>
        <ecNumber evidence="3">3.1.1.-</ecNumber>
    </recommendedName>
</protein>
<dbReference type="GeneID" id="19975120"/>
<dbReference type="PANTHER" id="PTHR43918">
    <property type="entry name" value="ACETYLCHOLINESTERASE"/>
    <property type="match status" value="1"/>
</dbReference>
<evidence type="ECO:0000259" key="4">
    <source>
        <dbReference type="Pfam" id="PF00135"/>
    </source>
</evidence>
<gene>
    <name evidence="5" type="ORF">HMPREF1541_07781</name>
</gene>
<reference evidence="5 6" key="1">
    <citation type="submission" date="2013-03" db="EMBL/GenBank/DDBJ databases">
        <title>The Genome Sequence of Phialophora europaea CBS 101466.</title>
        <authorList>
            <consortium name="The Broad Institute Genomics Platform"/>
            <person name="Cuomo C."/>
            <person name="de Hoog S."/>
            <person name="Gorbushina A."/>
            <person name="Walker B."/>
            <person name="Young S.K."/>
            <person name="Zeng Q."/>
            <person name="Gargeya S."/>
            <person name="Fitzgerald M."/>
            <person name="Haas B."/>
            <person name="Abouelleil A."/>
            <person name="Allen A.W."/>
            <person name="Alvarado L."/>
            <person name="Arachchi H.M."/>
            <person name="Berlin A.M."/>
            <person name="Chapman S.B."/>
            <person name="Gainer-Dewar J."/>
            <person name="Goldberg J."/>
            <person name="Griggs A."/>
            <person name="Gujja S."/>
            <person name="Hansen M."/>
            <person name="Howarth C."/>
            <person name="Imamovic A."/>
            <person name="Ireland A."/>
            <person name="Larimer J."/>
            <person name="McCowan C."/>
            <person name="Murphy C."/>
            <person name="Pearson M."/>
            <person name="Poon T.W."/>
            <person name="Priest M."/>
            <person name="Roberts A."/>
            <person name="Saif S."/>
            <person name="Shea T."/>
            <person name="Sisk P."/>
            <person name="Sykes S."/>
            <person name="Wortman J."/>
            <person name="Nusbaum C."/>
            <person name="Birren B."/>
        </authorList>
    </citation>
    <scope>NUCLEOTIDE SEQUENCE [LARGE SCALE GENOMIC DNA]</scope>
    <source>
        <strain evidence="5 6">CBS 101466</strain>
    </source>
</reference>
<feature type="domain" description="Carboxylesterase type B" evidence="4">
    <location>
        <begin position="37"/>
        <end position="298"/>
    </location>
</feature>
<dbReference type="PROSITE" id="PS00122">
    <property type="entry name" value="CARBOXYLESTERASE_B_1"/>
    <property type="match status" value="1"/>
</dbReference>
<evidence type="ECO:0000256" key="1">
    <source>
        <dbReference type="ARBA" id="ARBA00005964"/>
    </source>
</evidence>
<dbReference type="PROSITE" id="PS00941">
    <property type="entry name" value="CARBOXYLESTERASE_B_2"/>
    <property type="match status" value="1"/>
</dbReference>
<organism evidence="5 6">
    <name type="scientific">Cyphellophora europaea (strain CBS 101466)</name>
    <name type="common">Phialophora europaea</name>
    <dbReference type="NCBI Taxonomy" id="1220924"/>
    <lineage>
        <taxon>Eukaryota</taxon>
        <taxon>Fungi</taxon>
        <taxon>Dikarya</taxon>
        <taxon>Ascomycota</taxon>
        <taxon>Pezizomycotina</taxon>
        <taxon>Eurotiomycetes</taxon>
        <taxon>Chaetothyriomycetidae</taxon>
        <taxon>Chaetothyriales</taxon>
        <taxon>Cyphellophoraceae</taxon>
        <taxon>Cyphellophora</taxon>
    </lineage>
</organism>
<dbReference type="Pfam" id="PF00135">
    <property type="entry name" value="COesterase"/>
    <property type="match status" value="1"/>
</dbReference>
<dbReference type="VEuPathDB" id="FungiDB:HMPREF1541_07781"/>
<dbReference type="EMBL" id="KB822723">
    <property type="protein sequence ID" value="ETN38157.1"/>
    <property type="molecule type" value="Genomic_DNA"/>
</dbReference>
<comment type="similarity">
    <text evidence="1 3">Belongs to the type-B carboxylesterase/lipase family.</text>
</comment>
<feature type="signal peptide" evidence="3">
    <location>
        <begin position="1"/>
        <end position="23"/>
    </location>
</feature>
<evidence type="ECO:0000256" key="3">
    <source>
        <dbReference type="RuleBase" id="RU361235"/>
    </source>
</evidence>
<dbReference type="InterPro" id="IPR050654">
    <property type="entry name" value="AChE-related_enzymes"/>
</dbReference>
<evidence type="ECO:0000313" key="6">
    <source>
        <dbReference type="Proteomes" id="UP000030752"/>
    </source>
</evidence>
<feature type="chain" id="PRO_5005149941" description="Carboxylic ester hydrolase" evidence="3">
    <location>
        <begin position="24"/>
        <end position="582"/>
    </location>
</feature>
<dbReference type="EC" id="3.1.1.-" evidence="3"/>
<dbReference type="STRING" id="1220924.W2RNV4"/>
<evidence type="ECO:0000313" key="5">
    <source>
        <dbReference type="EMBL" id="ETN38157.1"/>
    </source>
</evidence>
<dbReference type="ESTHER" id="9euro-w2rnv4">
    <property type="family name" value="Fungal_carboxylesterase_lipase"/>
</dbReference>
<dbReference type="eggNOG" id="KOG1516">
    <property type="taxonomic scope" value="Eukaryota"/>
</dbReference>
<sequence length="582" mass="61665">MAARLTLLLNSLLLAQGFPLLEASLPLSPPSPPPALPIINTSSGLITGFSLSPYTNVTAYLGIPYAAPPLDCLRFAPPQPFVPNDTTTPRPPVPSPKACMQLTFDTLLNDKLTPTAESEDCLTLNIWLPTTHDASSSSLLPVLIWLYGGGFAQGSSTPTDGVPFLLSTPSPTDSLIVVSLNYRLNIFGFPFPTASNGNNNNATTSDPPRNLGLRDQRAAIEWLHDNIAQFGGDPVRMTLMGQSAGSQSIAHYAFAHATDPLVAGLIMWSGQPEGGLLDTGKGWAQTVQRLGCDNNSSTDGGVAQVTTSLDHGVGNNNTANNTANANANANAVLDCMRRPDLSAPAIKHALHPSNFLPYSAYTSGWSAGSPSPDNLTNFDARAGAYLSRGLAGAFARLPTWIQHVSHDGDNLVDFDTGVVPGINATEADIVTRQAMHCPAWLHAGFRVKAGVPVWRGVYNGSFGGVRPYDWMRPFHGADILLAFGVGAEEKKGKGETTVAWGDVGPEARKAAAWLREAVVAFVKDPAKGLEVGMGWKPYEGRGETLEVLFGEEVAGVQAINATEFDAPCREIWGDVFGAKEGA</sequence>
<dbReference type="InterPro" id="IPR029058">
    <property type="entry name" value="AB_hydrolase_fold"/>
</dbReference>
<dbReference type="AlphaFoldDB" id="W2RNV4"/>
<keyword evidence="2 3" id="KW-0378">Hydrolase</keyword>
<accession>W2RNV4</accession>
<dbReference type="GO" id="GO:0052689">
    <property type="term" value="F:carboxylic ester hydrolase activity"/>
    <property type="evidence" value="ECO:0007669"/>
    <property type="project" value="TreeGrafter"/>
</dbReference>
<dbReference type="InterPro" id="IPR019819">
    <property type="entry name" value="Carboxylesterase_B_CS"/>
</dbReference>
<keyword evidence="6" id="KW-1185">Reference proteome</keyword>
<dbReference type="InterPro" id="IPR002018">
    <property type="entry name" value="CarbesteraseB"/>
</dbReference>
<dbReference type="HOGENOM" id="CLU_006586_15_1_1"/>
<dbReference type="SUPFAM" id="SSF53474">
    <property type="entry name" value="alpha/beta-Hydrolases"/>
    <property type="match status" value="1"/>
</dbReference>
<proteinExistence type="inferred from homology"/>
<keyword evidence="3" id="KW-0732">Signal</keyword>
<dbReference type="Proteomes" id="UP000030752">
    <property type="component" value="Unassembled WGS sequence"/>
</dbReference>
<dbReference type="RefSeq" id="XP_008720326.1">
    <property type="nucleotide sequence ID" value="XM_008722104.1"/>
</dbReference>
<dbReference type="Gene3D" id="3.40.50.1820">
    <property type="entry name" value="alpha/beta hydrolase"/>
    <property type="match status" value="2"/>
</dbReference>
<dbReference type="PANTHER" id="PTHR43918:SF4">
    <property type="entry name" value="CARBOXYLIC ESTER HYDROLASE"/>
    <property type="match status" value="1"/>
</dbReference>
<dbReference type="InParanoid" id="W2RNV4"/>